<dbReference type="EMBL" id="LDTB01000026">
    <property type="protein sequence ID" value="KTT72452.1"/>
    <property type="molecule type" value="Genomic_DNA"/>
</dbReference>
<gene>
    <name evidence="1" type="ORF">NS334_08895</name>
</gene>
<name>A0A147I3A6_9SPHN</name>
<evidence type="ECO:0000313" key="1">
    <source>
        <dbReference type="EMBL" id="KTT72452.1"/>
    </source>
</evidence>
<dbReference type="Proteomes" id="UP000074310">
    <property type="component" value="Unassembled WGS sequence"/>
</dbReference>
<evidence type="ECO:0000313" key="2">
    <source>
        <dbReference type="Proteomes" id="UP000074310"/>
    </source>
</evidence>
<sequence>MSTPIEVDLPHQLGIAGAKTRIEGGFDKLAGYIPGGHVSEHRWDGDTLHFVVEGMGQRVAVQLDVTERNVHGVFVLPGLLGMFAEQLRAKLQKDGPKLLA</sequence>
<accession>A0A147I3A6</accession>
<protein>
    <recommendedName>
        <fullName evidence="3">Polyhydroxyalkanoic acid system protein</fullName>
    </recommendedName>
</protein>
<keyword evidence="2" id="KW-1185">Reference proteome</keyword>
<dbReference type="InterPro" id="IPR013433">
    <property type="entry name" value="PHA_gran_rgn"/>
</dbReference>
<dbReference type="Pfam" id="PF09650">
    <property type="entry name" value="PHA_gran_rgn"/>
    <property type="match status" value="1"/>
</dbReference>
<organism evidence="1 2">
    <name type="scientific">Sphingomonas endophytica</name>
    <dbReference type="NCBI Taxonomy" id="869719"/>
    <lineage>
        <taxon>Bacteria</taxon>
        <taxon>Pseudomonadati</taxon>
        <taxon>Pseudomonadota</taxon>
        <taxon>Alphaproteobacteria</taxon>
        <taxon>Sphingomonadales</taxon>
        <taxon>Sphingomonadaceae</taxon>
        <taxon>Sphingomonas</taxon>
    </lineage>
</organism>
<proteinExistence type="predicted"/>
<dbReference type="RefSeq" id="WP_058755614.1">
    <property type="nucleotide sequence ID" value="NZ_LDTB01000026.1"/>
</dbReference>
<reference evidence="1 2" key="1">
    <citation type="journal article" date="2016" name="Front. Microbiol.">
        <title>Genomic Resource of Rice Seed Associated Bacteria.</title>
        <authorList>
            <person name="Midha S."/>
            <person name="Bansal K."/>
            <person name="Sharma S."/>
            <person name="Kumar N."/>
            <person name="Patil P.P."/>
            <person name="Chaudhry V."/>
            <person name="Patil P.B."/>
        </authorList>
    </citation>
    <scope>NUCLEOTIDE SEQUENCE [LARGE SCALE GENOMIC DNA]</scope>
    <source>
        <strain evidence="1 2">NS334</strain>
    </source>
</reference>
<comment type="caution">
    <text evidence="1">The sequence shown here is derived from an EMBL/GenBank/DDBJ whole genome shotgun (WGS) entry which is preliminary data.</text>
</comment>
<evidence type="ECO:0008006" key="3">
    <source>
        <dbReference type="Google" id="ProtNLM"/>
    </source>
</evidence>
<dbReference type="PATRIC" id="fig|869719.3.peg.1470"/>
<dbReference type="AlphaFoldDB" id="A0A147I3A6"/>
<dbReference type="OrthoDB" id="8853368at2"/>